<organism evidence="1 2">
    <name type="scientific">Parnassius apollo</name>
    <name type="common">Apollo butterfly</name>
    <name type="synonym">Papilio apollo</name>
    <dbReference type="NCBI Taxonomy" id="110799"/>
    <lineage>
        <taxon>Eukaryota</taxon>
        <taxon>Metazoa</taxon>
        <taxon>Ecdysozoa</taxon>
        <taxon>Arthropoda</taxon>
        <taxon>Hexapoda</taxon>
        <taxon>Insecta</taxon>
        <taxon>Pterygota</taxon>
        <taxon>Neoptera</taxon>
        <taxon>Endopterygota</taxon>
        <taxon>Lepidoptera</taxon>
        <taxon>Glossata</taxon>
        <taxon>Ditrysia</taxon>
        <taxon>Papilionoidea</taxon>
        <taxon>Papilionidae</taxon>
        <taxon>Parnassiinae</taxon>
        <taxon>Parnassini</taxon>
        <taxon>Parnassius</taxon>
        <taxon>Parnassius</taxon>
    </lineage>
</organism>
<dbReference type="AlphaFoldDB" id="A0A8S3WPA1"/>
<evidence type="ECO:0000313" key="2">
    <source>
        <dbReference type="Proteomes" id="UP000691718"/>
    </source>
</evidence>
<dbReference type="Proteomes" id="UP000691718">
    <property type="component" value="Unassembled WGS sequence"/>
</dbReference>
<gene>
    <name evidence="1" type="ORF">PAPOLLO_LOCUS8633</name>
</gene>
<evidence type="ECO:0000313" key="1">
    <source>
        <dbReference type="EMBL" id="CAG4972644.1"/>
    </source>
</evidence>
<dbReference type="EMBL" id="CAJQZP010000616">
    <property type="protein sequence ID" value="CAG4972644.1"/>
    <property type="molecule type" value="Genomic_DNA"/>
</dbReference>
<accession>A0A8S3WPA1</accession>
<comment type="caution">
    <text evidence="1">The sequence shown here is derived from an EMBL/GenBank/DDBJ whole genome shotgun (WGS) entry which is preliminary data.</text>
</comment>
<protein>
    <submittedName>
        <fullName evidence="1">(apollo) hypothetical protein</fullName>
    </submittedName>
</protein>
<keyword evidence="2" id="KW-1185">Reference proteome</keyword>
<reference evidence="1" key="1">
    <citation type="submission" date="2021-04" db="EMBL/GenBank/DDBJ databases">
        <authorList>
            <person name="Tunstrom K."/>
        </authorList>
    </citation>
    <scope>NUCLEOTIDE SEQUENCE</scope>
</reference>
<sequence length="88" mass="10480">MENGIEIVVIEDLEEYLHMEDSSCSELEDIEEFRKHVTDSEQDCEDFELSTDNAIIDQTYHTKPYLKKTYQRVHCNVAIIWERIVQLN</sequence>
<name>A0A8S3WPA1_PARAO</name>
<proteinExistence type="predicted"/>